<protein>
    <recommendedName>
        <fullName evidence="5">LIM zinc-binding domain-containing protein</fullName>
    </recommendedName>
</protein>
<evidence type="ECO:0000256" key="2">
    <source>
        <dbReference type="ARBA" id="ARBA00022833"/>
    </source>
</evidence>
<dbReference type="PROSITE" id="PS00478">
    <property type="entry name" value="LIM_DOMAIN_1"/>
    <property type="match status" value="1"/>
</dbReference>
<feature type="compositionally biased region" description="Low complexity" evidence="4">
    <location>
        <begin position="459"/>
        <end position="471"/>
    </location>
</feature>
<dbReference type="GO" id="GO:0046872">
    <property type="term" value="F:metal ion binding"/>
    <property type="evidence" value="ECO:0007669"/>
    <property type="project" value="UniProtKB-KW"/>
</dbReference>
<evidence type="ECO:0000313" key="7">
    <source>
        <dbReference type="Proteomes" id="UP000635477"/>
    </source>
</evidence>
<dbReference type="AlphaFoldDB" id="A0A8H4UHG7"/>
<proteinExistence type="predicted"/>
<reference evidence="6" key="2">
    <citation type="submission" date="2020-05" db="EMBL/GenBank/DDBJ databases">
        <authorList>
            <person name="Kim H.-S."/>
            <person name="Proctor R.H."/>
            <person name="Brown D.W."/>
        </authorList>
    </citation>
    <scope>NUCLEOTIDE SEQUENCE</scope>
    <source>
        <strain evidence="6">NRRL 22465</strain>
    </source>
</reference>
<dbReference type="Proteomes" id="UP000635477">
    <property type="component" value="Unassembled WGS sequence"/>
</dbReference>
<dbReference type="SUPFAM" id="SSF57716">
    <property type="entry name" value="Glucocorticoid receptor-like (DNA-binding domain)"/>
    <property type="match status" value="1"/>
</dbReference>
<dbReference type="InterPro" id="IPR001781">
    <property type="entry name" value="Znf_LIM"/>
</dbReference>
<keyword evidence="3" id="KW-0440">LIM domain</keyword>
<dbReference type="EMBL" id="JABEYC010000488">
    <property type="protein sequence ID" value="KAF4976783.1"/>
    <property type="molecule type" value="Genomic_DNA"/>
</dbReference>
<dbReference type="SMART" id="SM00132">
    <property type="entry name" value="LIM"/>
    <property type="match status" value="2"/>
</dbReference>
<dbReference type="OrthoDB" id="1112565at2759"/>
<feature type="region of interest" description="Disordered" evidence="4">
    <location>
        <begin position="611"/>
        <end position="688"/>
    </location>
</feature>
<feature type="compositionally biased region" description="Basic residues" evidence="4">
    <location>
        <begin position="677"/>
        <end position="688"/>
    </location>
</feature>
<evidence type="ECO:0000256" key="3">
    <source>
        <dbReference type="PROSITE-ProRule" id="PRU00125"/>
    </source>
</evidence>
<dbReference type="FunFam" id="2.10.110.10:FF:000105">
    <property type="entry name" value="Similar to LIM domain-containing protein"/>
    <property type="match status" value="1"/>
</dbReference>
<dbReference type="CDD" id="cd09397">
    <property type="entry name" value="LIM1_UF1"/>
    <property type="match status" value="1"/>
</dbReference>
<name>A0A8H4UHG7_9HYPO</name>
<organism evidence="6 7">
    <name type="scientific">Fusarium zealandicum</name>
    <dbReference type="NCBI Taxonomy" id="1053134"/>
    <lineage>
        <taxon>Eukaryota</taxon>
        <taxon>Fungi</taxon>
        <taxon>Dikarya</taxon>
        <taxon>Ascomycota</taxon>
        <taxon>Pezizomycotina</taxon>
        <taxon>Sordariomycetes</taxon>
        <taxon>Hypocreomycetidae</taxon>
        <taxon>Hypocreales</taxon>
        <taxon>Nectriaceae</taxon>
        <taxon>Fusarium</taxon>
        <taxon>Fusarium staphyleae species complex</taxon>
    </lineage>
</organism>
<feature type="compositionally biased region" description="Polar residues" evidence="4">
    <location>
        <begin position="141"/>
        <end position="150"/>
    </location>
</feature>
<comment type="caution">
    <text evidence="6">The sequence shown here is derived from an EMBL/GenBank/DDBJ whole genome shotgun (WGS) entry which is preliminary data.</text>
</comment>
<keyword evidence="2 3" id="KW-0862">Zinc</keyword>
<dbReference type="PANTHER" id="PTHR24216">
    <property type="entry name" value="PAXILLIN-RELATED"/>
    <property type="match status" value="1"/>
</dbReference>
<feature type="compositionally biased region" description="Polar residues" evidence="4">
    <location>
        <begin position="331"/>
        <end position="343"/>
    </location>
</feature>
<feature type="region of interest" description="Disordered" evidence="4">
    <location>
        <begin position="327"/>
        <end position="488"/>
    </location>
</feature>
<reference evidence="6" key="1">
    <citation type="journal article" date="2020" name="BMC Genomics">
        <title>Correction to: Identification and distribution of gene clusters required for synthesis of sphingolipid metabolism inhibitors in diverse species of the filamentous fungus Fusarium.</title>
        <authorList>
            <person name="Kim H.S."/>
            <person name="Lohmar J.M."/>
            <person name="Busman M."/>
            <person name="Brown D.W."/>
            <person name="Naumann T.A."/>
            <person name="Divon H.H."/>
            <person name="Lysoe E."/>
            <person name="Uhlig S."/>
            <person name="Proctor R.H."/>
        </authorList>
    </citation>
    <scope>NUCLEOTIDE SEQUENCE</scope>
    <source>
        <strain evidence="6">NRRL 22465</strain>
    </source>
</reference>
<feature type="compositionally biased region" description="Low complexity" evidence="4">
    <location>
        <begin position="344"/>
        <end position="358"/>
    </location>
</feature>
<sequence>MAIPRESMFLPTIKCSSCSREVEISLMGEHICSPPAPELSPPLEQYEAYTPYSQSPTEKHGRIPPSLDVNAANQPYMRQGQLTPNSEPRSASPAQNMEAFFDAVPTPHEDDLILPSPRPVERPGVYGGFGEKKHGPDFQPRSLSPNGGVNTTLLKRFDTIAPGPFDAVRSPSATSPSFPKELTEGAEKHGDFLSVSPKEIYIPNKTEPAASSTGSNHGSTPPPRPVRDDYFGPSSGTEEFLQPQPLGLINRSVTFPKASFRPEPPLRTPSAPGTKPERAQAEGAPGHVSRPSMGPDTSRAPPPRKSLLHLHKSNKYSGSVDLAAEFGVNNPYHTPSDSASSGYSTFSHQSHGSSQTSQARSQPRPEPSDVSTMDGLMSHLENSMESLRSDDSQIETPLQAPPRTRSPLAASPLEIPKKEQKFDSVIQNERQGETLPRPNEPQLSPAYGTSPQDSLRYDSASQSGFGSSFPSPMAPPIRKASQDPTRSRGNCKACKLAITGKSISSADGRLTGKYHKACFVCATCSEPFASAEFYVLNDKPYCEHHYHKLNGSLCGSCEQGIEGQYLEDEFTIKYHVGCFRCLDCGRSLSEGYFEVDGKSYCERDAWRRVQQANAPTKAPPNRSVSGPRPPNGMAGLPSHPSQRLGGPGMGFPRPPYGMPPGHRLAPGPQGPPGPRPRMNKRNTRLGMM</sequence>
<dbReference type="CDD" id="cd08368">
    <property type="entry name" value="LIM"/>
    <property type="match status" value="1"/>
</dbReference>
<feature type="domain" description="LIM zinc-binding" evidence="5">
    <location>
        <begin position="489"/>
        <end position="552"/>
    </location>
</feature>
<dbReference type="GO" id="GO:0030695">
    <property type="term" value="F:GTPase regulator activity"/>
    <property type="evidence" value="ECO:0007669"/>
    <property type="project" value="UniProtKB-ARBA"/>
</dbReference>
<feature type="compositionally biased region" description="Basic and acidic residues" evidence="4">
    <location>
        <begin position="181"/>
        <end position="191"/>
    </location>
</feature>
<evidence type="ECO:0000313" key="6">
    <source>
        <dbReference type="EMBL" id="KAF4976783.1"/>
    </source>
</evidence>
<evidence type="ECO:0000256" key="4">
    <source>
        <dbReference type="SAM" id="MobiDB-lite"/>
    </source>
</evidence>
<feature type="region of interest" description="Disordered" evidence="4">
    <location>
        <begin position="163"/>
        <end position="313"/>
    </location>
</feature>
<gene>
    <name evidence="6" type="ORF">FZEAL_6589</name>
</gene>
<feature type="compositionally biased region" description="Polar residues" evidence="4">
    <location>
        <begin position="209"/>
        <end position="219"/>
    </location>
</feature>
<dbReference type="Gene3D" id="2.10.110.10">
    <property type="entry name" value="Cysteine Rich Protein"/>
    <property type="match status" value="2"/>
</dbReference>
<dbReference type="PROSITE" id="PS50023">
    <property type="entry name" value="LIM_DOMAIN_2"/>
    <property type="match status" value="2"/>
</dbReference>
<dbReference type="Pfam" id="PF00412">
    <property type="entry name" value="LIM"/>
    <property type="match status" value="2"/>
</dbReference>
<dbReference type="PANTHER" id="PTHR24216:SF65">
    <property type="entry name" value="PAXILLIN-LIKE PROTEIN 1"/>
    <property type="match status" value="1"/>
</dbReference>
<feature type="domain" description="LIM zinc-binding" evidence="5">
    <location>
        <begin position="553"/>
        <end position="611"/>
    </location>
</feature>
<accession>A0A8H4UHG7</accession>
<evidence type="ECO:0000259" key="5">
    <source>
        <dbReference type="PROSITE" id="PS50023"/>
    </source>
</evidence>
<keyword evidence="7" id="KW-1185">Reference proteome</keyword>
<feature type="region of interest" description="Disordered" evidence="4">
    <location>
        <begin position="124"/>
        <end position="150"/>
    </location>
</feature>
<evidence type="ECO:0000256" key="1">
    <source>
        <dbReference type="ARBA" id="ARBA00022723"/>
    </source>
</evidence>
<keyword evidence="1 3" id="KW-0479">Metal-binding</keyword>